<keyword evidence="2 4" id="KW-0032">Aminotransferase</keyword>
<dbReference type="GO" id="GO:0030170">
    <property type="term" value="F:pyridoxal phosphate binding"/>
    <property type="evidence" value="ECO:0007669"/>
    <property type="project" value="InterPro"/>
</dbReference>
<protein>
    <submittedName>
        <fullName evidence="4">Aminotransferase class III</fullName>
    </submittedName>
</protein>
<dbReference type="PANTHER" id="PTHR11986:SF79">
    <property type="entry name" value="ACETYLORNITHINE AMINOTRANSFERASE, MITOCHONDRIAL"/>
    <property type="match status" value="1"/>
</dbReference>
<evidence type="ECO:0000256" key="2">
    <source>
        <dbReference type="ARBA" id="ARBA00022576"/>
    </source>
</evidence>
<dbReference type="InterPro" id="IPR015422">
    <property type="entry name" value="PyrdxlP-dep_Trfase_small"/>
</dbReference>
<dbReference type="InterPro" id="IPR005814">
    <property type="entry name" value="Aminotrans_3"/>
</dbReference>
<evidence type="ECO:0000256" key="1">
    <source>
        <dbReference type="ARBA" id="ARBA00001933"/>
    </source>
</evidence>
<dbReference type="Gene3D" id="3.90.1150.10">
    <property type="entry name" value="Aspartate Aminotransferase, domain 1"/>
    <property type="match status" value="1"/>
</dbReference>
<dbReference type="InterPro" id="IPR015424">
    <property type="entry name" value="PyrdxlP-dep_Trfase"/>
</dbReference>
<gene>
    <name evidence="4" type="ORF">C8P65_101434</name>
</gene>
<comment type="caution">
    <text evidence="4">The sequence shown here is derived from an EMBL/GenBank/DDBJ whole genome shotgun (WGS) entry which is preliminary data.</text>
</comment>
<organism evidence="4 5">
    <name type="scientific">Capnocytophaga leadbetteri</name>
    <dbReference type="NCBI Taxonomy" id="327575"/>
    <lineage>
        <taxon>Bacteria</taxon>
        <taxon>Pseudomonadati</taxon>
        <taxon>Bacteroidota</taxon>
        <taxon>Flavobacteriia</taxon>
        <taxon>Flavobacteriales</taxon>
        <taxon>Flavobacteriaceae</taxon>
        <taxon>Capnocytophaga</taxon>
    </lineage>
</organism>
<keyword evidence="3 4" id="KW-0808">Transferase</keyword>
<accession>A0A2T5XZ72</accession>
<comment type="cofactor">
    <cofactor evidence="1">
        <name>pyridoxal 5'-phosphate</name>
        <dbReference type="ChEBI" id="CHEBI:597326"/>
    </cofactor>
</comment>
<dbReference type="EMBL" id="QBKG01000001">
    <property type="protein sequence ID" value="PTX08765.1"/>
    <property type="molecule type" value="Genomic_DNA"/>
</dbReference>
<evidence type="ECO:0000256" key="3">
    <source>
        <dbReference type="ARBA" id="ARBA00022679"/>
    </source>
</evidence>
<evidence type="ECO:0000313" key="5">
    <source>
        <dbReference type="Proteomes" id="UP000243985"/>
    </source>
</evidence>
<dbReference type="InterPro" id="IPR050103">
    <property type="entry name" value="Class-III_PLP-dep_AT"/>
</dbReference>
<evidence type="ECO:0000313" key="4">
    <source>
        <dbReference type="EMBL" id="PTX08765.1"/>
    </source>
</evidence>
<dbReference type="Proteomes" id="UP000243985">
    <property type="component" value="Unassembled WGS sequence"/>
</dbReference>
<dbReference type="PANTHER" id="PTHR11986">
    <property type="entry name" value="AMINOTRANSFERASE CLASS III"/>
    <property type="match status" value="1"/>
</dbReference>
<dbReference type="SUPFAM" id="SSF53383">
    <property type="entry name" value="PLP-dependent transferases"/>
    <property type="match status" value="1"/>
</dbReference>
<name>A0A2T5XZ72_9FLAO</name>
<dbReference type="GO" id="GO:0042802">
    <property type="term" value="F:identical protein binding"/>
    <property type="evidence" value="ECO:0007669"/>
    <property type="project" value="TreeGrafter"/>
</dbReference>
<proteinExistence type="predicted"/>
<sequence>MNQQQDFLKYQAPTSPYPRLLEVERAEGSYIYTTDGKKYLDFVAGVSACTLGHCHPAVVKAIQEQCATYMHVMVYGEYIQKPAVDSRG</sequence>
<dbReference type="AlphaFoldDB" id="A0A2T5XZ72"/>
<dbReference type="Pfam" id="PF00202">
    <property type="entry name" value="Aminotran_3"/>
    <property type="match status" value="1"/>
</dbReference>
<reference evidence="4 5" key="1">
    <citation type="submission" date="2018-04" db="EMBL/GenBank/DDBJ databases">
        <title>Genomic Encyclopedia of Archaeal and Bacterial Type Strains, Phase II (KMG-II): from individual species to whole genera.</title>
        <authorList>
            <person name="Goeker M."/>
        </authorList>
    </citation>
    <scope>NUCLEOTIDE SEQUENCE [LARGE SCALE GENOMIC DNA]</scope>
    <source>
        <strain evidence="4 5">DSM 22902</strain>
    </source>
</reference>
<dbReference type="GO" id="GO:0008483">
    <property type="term" value="F:transaminase activity"/>
    <property type="evidence" value="ECO:0007669"/>
    <property type="project" value="UniProtKB-KW"/>
</dbReference>